<dbReference type="CDD" id="cd01534">
    <property type="entry name" value="4RHOD_Repeat_3"/>
    <property type="match status" value="1"/>
</dbReference>
<dbReference type="CDD" id="cd01535">
    <property type="entry name" value="4RHOD_Repeat_4"/>
    <property type="match status" value="1"/>
</dbReference>
<evidence type="ECO:0000259" key="2">
    <source>
        <dbReference type="PROSITE" id="PS50206"/>
    </source>
</evidence>
<feature type="domain" description="Rhodanese" evidence="2">
    <location>
        <begin position="189"/>
        <end position="280"/>
    </location>
</feature>
<gene>
    <name evidence="3" type="ORF">BCO71171_00712</name>
</gene>
<dbReference type="InterPro" id="IPR001763">
    <property type="entry name" value="Rhodanese-like_dom"/>
</dbReference>
<reference evidence="3 4" key="1">
    <citation type="submission" date="2019-09" db="EMBL/GenBank/DDBJ databases">
        <authorList>
            <person name="Depoorter E."/>
        </authorList>
    </citation>
    <scope>NUCLEOTIDE SEQUENCE [LARGE SCALE GENOMIC DNA]</scope>
    <source>
        <strain evidence="3">R-71171</strain>
    </source>
</reference>
<dbReference type="Proteomes" id="UP000494182">
    <property type="component" value="Unassembled WGS sequence"/>
</dbReference>
<sequence length="581" mass="62395">MPDATPARAAGCRDAPAGPRFIRSAFFTDFNAFNQDRDTVTQSADSTSRFPVASYQDVRARLLARDEIALIDVREEDPYAQGHPLWAANFPLSKLELDAWTRIPRRDTPIVVFGEAGGEDLAPRAAAKLAQLGYTDVRLLDGGLAGWLAAGGELFIDVNVPSKSFGEWVEAERHTPSLSAQEVQALIDAKADVVIVDARRFDEYQTMNIPTSTSVPGAELVLRVRALAPNPATQVIVNCAGRTRSIIGTQSLVNAGLPNPVAALRNGTIGWTLAGQTLERGAARRFPDDIDATQRADARRAARAVAERAGVPRIALADVAALDAPGRTLYRFDVRTPEEYEAGHLPGFLSTPGGQLVQETDHHAAVRGARIVLADDDGVRADMTASWLAQMGWDVRVVEPADGTVKFGERGQPPRDVPATPSVAEVSPATLAGWLKEAAPGELAIVDVTASANYVKRHIPGAWFAVRAQLRDALAAIPPAKRYVFTCGSSLLARFAADDARALLPASADISVLAGGTAAWIDAGLPLESGETHLASPRVDRYRRPYEGTDNAAAAMQAYLDWEYGLVDQLKRDGTHHFNVI</sequence>
<dbReference type="InterPro" id="IPR036873">
    <property type="entry name" value="Rhodanese-like_dom_sf"/>
</dbReference>
<dbReference type="SUPFAM" id="SSF52821">
    <property type="entry name" value="Rhodanese/Cell cycle control phosphatase"/>
    <property type="match status" value="4"/>
</dbReference>
<proteinExistence type="predicted"/>
<evidence type="ECO:0000313" key="4">
    <source>
        <dbReference type="Proteomes" id="UP000494182"/>
    </source>
</evidence>
<dbReference type="InterPro" id="IPR051126">
    <property type="entry name" value="Thiosulfate_sulfurtransferase"/>
</dbReference>
<keyword evidence="1" id="KW-0677">Repeat</keyword>
<dbReference type="Pfam" id="PF00581">
    <property type="entry name" value="Rhodanese"/>
    <property type="match status" value="4"/>
</dbReference>
<protein>
    <submittedName>
        <fullName evidence="3">Sulfurtransferase</fullName>
    </submittedName>
</protein>
<accession>A0A6P2VUP6</accession>
<dbReference type="Gene3D" id="3.40.250.10">
    <property type="entry name" value="Rhodanese-like domain"/>
    <property type="match status" value="4"/>
</dbReference>
<dbReference type="PANTHER" id="PTHR43855:SF1">
    <property type="entry name" value="THIOSULFATE SULFURTRANSFERASE"/>
    <property type="match status" value="1"/>
</dbReference>
<feature type="domain" description="Rhodanese" evidence="2">
    <location>
        <begin position="64"/>
        <end position="156"/>
    </location>
</feature>
<dbReference type="PANTHER" id="PTHR43855">
    <property type="entry name" value="THIOSULFATE SULFURTRANSFERASE"/>
    <property type="match status" value="1"/>
</dbReference>
<keyword evidence="3" id="KW-0808">Transferase</keyword>
<dbReference type="GO" id="GO:0016740">
    <property type="term" value="F:transferase activity"/>
    <property type="evidence" value="ECO:0007669"/>
    <property type="project" value="UniProtKB-KW"/>
</dbReference>
<name>A0A6P2VUP6_9BURK</name>
<dbReference type="AlphaFoldDB" id="A0A6P2VUP6"/>
<dbReference type="SMART" id="SM00450">
    <property type="entry name" value="RHOD"/>
    <property type="match status" value="4"/>
</dbReference>
<dbReference type="EMBL" id="CABVQT010000002">
    <property type="protein sequence ID" value="VWC85011.1"/>
    <property type="molecule type" value="Genomic_DNA"/>
</dbReference>
<organism evidence="3 4">
    <name type="scientific">Burkholderia contaminans</name>
    <dbReference type="NCBI Taxonomy" id="488447"/>
    <lineage>
        <taxon>Bacteria</taxon>
        <taxon>Pseudomonadati</taxon>
        <taxon>Pseudomonadota</taxon>
        <taxon>Betaproteobacteria</taxon>
        <taxon>Burkholderiales</taxon>
        <taxon>Burkholderiaceae</taxon>
        <taxon>Burkholderia</taxon>
        <taxon>Burkholderia cepacia complex</taxon>
    </lineage>
</organism>
<dbReference type="PROSITE" id="PS50206">
    <property type="entry name" value="RHODANESE_3"/>
    <property type="match status" value="4"/>
</dbReference>
<feature type="domain" description="Rhodanese" evidence="2">
    <location>
        <begin position="333"/>
        <end position="416"/>
    </location>
</feature>
<dbReference type="CDD" id="cd01532">
    <property type="entry name" value="4RHOD_Repeat_1"/>
    <property type="match status" value="1"/>
</dbReference>
<feature type="domain" description="Rhodanese" evidence="2">
    <location>
        <begin position="439"/>
        <end position="529"/>
    </location>
</feature>
<evidence type="ECO:0000313" key="3">
    <source>
        <dbReference type="EMBL" id="VWC85011.1"/>
    </source>
</evidence>
<evidence type="ECO:0000256" key="1">
    <source>
        <dbReference type="ARBA" id="ARBA00022737"/>
    </source>
</evidence>